<keyword evidence="1" id="KW-1133">Transmembrane helix</keyword>
<gene>
    <name evidence="3" type="ORF">F444_19016</name>
</gene>
<evidence type="ECO:0000256" key="1">
    <source>
        <dbReference type="SAM" id="Phobius"/>
    </source>
</evidence>
<dbReference type="InterPro" id="IPR036196">
    <property type="entry name" value="Ptyr_pPase_sf"/>
</dbReference>
<dbReference type="Pfam" id="PF01451">
    <property type="entry name" value="LMWPc"/>
    <property type="match status" value="1"/>
</dbReference>
<accession>A0A080Z980</accession>
<comment type="caution">
    <text evidence="3">The sequence shown here is derived from an EMBL/GenBank/DDBJ whole genome shotgun (WGS) entry which is preliminary data.</text>
</comment>
<dbReference type="InterPro" id="IPR052995">
    <property type="entry name" value="LMW-PTP"/>
</dbReference>
<dbReference type="Gene3D" id="3.40.50.2300">
    <property type="match status" value="1"/>
</dbReference>
<dbReference type="CDD" id="cd16343">
    <property type="entry name" value="LMWPTP"/>
    <property type="match status" value="1"/>
</dbReference>
<protein>
    <recommendedName>
        <fullName evidence="2">Phosphotyrosine protein phosphatase I domain-containing protein</fullName>
    </recommendedName>
</protein>
<dbReference type="InterPro" id="IPR023485">
    <property type="entry name" value="Ptyr_pPase"/>
</dbReference>
<dbReference type="Proteomes" id="UP000028582">
    <property type="component" value="Unassembled WGS sequence"/>
</dbReference>
<dbReference type="EMBL" id="ANJA01003516">
    <property type="protein sequence ID" value="ETO63191.1"/>
    <property type="molecule type" value="Genomic_DNA"/>
</dbReference>
<organism evidence="3 4">
    <name type="scientific">Phytophthora nicotianae P1976</name>
    <dbReference type="NCBI Taxonomy" id="1317066"/>
    <lineage>
        <taxon>Eukaryota</taxon>
        <taxon>Sar</taxon>
        <taxon>Stramenopiles</taxon>
        <taxon>Oomycota</taxon>
        <taxon>Peronosporomycetes</taxon>
        <taxon>Peronosporales</taxon>
        <taxon>Peronosporaceae</taxon>
        <taxon>Phytophthora</taxon>
    </lineage>
</organism>
<evidence type="ECO:0000313" key="3">
    <source>
        <dbReference type="EMBL" id="ETO63191.1"/>
    </source>
</evidence>
<evidence type="ECO:0000313" key="4">
    <source>
        <dbReference type="Proteomes" id="UP000028582"/>
    </source>
</evidence>
<evidence type="ECO:0000259" key="2">
    <source>
        <dbReference type="SMART" id="SM00226"/>
    </source>
</evidence>
<sequence length="196" mass="21609">MWTTSNFKLHTSSNTLYFTMVGVLFVCLGNICRSPAGEAVLKGIVAKKAGADAASFHIDSCGTGGGNPNWYGVGGWSYHEGEAADSRMTKEAKKRGYIMTSRSRPLNKQDIDEFDYIICMEDKNKEAVLEAAEAWGGVPCRDLADQKISMMTDYCKTIKDATRVPDPWYEGGFDHVLDLLEDACNGLYDHLVSSKK</sequence>
<dbReference type="SUPFAM" id="SSF52788">
    <property type="entry name" value="Phosphotyrosine protein phosphatases I"/>
    <property type="match status" value="1"/>
</dbReference>
<reference evidence="3 4" key="1">
    <citation type="submission" date="2013-11" db="EMBL/GenBank/DDBJ databases">
        <title>The Genome Sequence of Phytophthora parasitica P1976.</title>
        <authorList>
            <consortium name="The Broad Institute Genomics Platform"/>
            <person name="Russ C."/>
            <person name="Tyler B."/>
            <person name="Panabieres F."/>
            <person name="Shan W."/>
            <person name="Tripathy S."/>
            <person name="Grunwald N."/>
            <person name="Machado M."/>
            <person name="Johnson C.S."/>
            <person name="Walker B."/>
            <person name="Young S."/>
            <person name="Zeng Q."/>
            <person name="Gargeya S."/>
            <person name="Fitzgerald M."/>
            <person name="Haas B."/>
            <person name="Abouelleil A."/>
            <person name="Allen A.W."/>
            <person name="Alvarado L."/>
            <person name="Arachchi H.M."/>
            <person name="Berlin A.M."/>
            <person name="Chapman S.B."/>
            <person name="Gainer-Dewar J."/>
            <person name="Goldberg J."/>
            <person name="Griggs A."/>
            <person name="Gujja S."/>
            <person name="Hansen M."/>
            <person name="Howarth C."/>
            <person name="Imamovic A."/>
            <person name="Ireland A."/>
            <person name="Larimer J."/>
            <person name="McCowan C."/>
            <person name="Murphy C."/>
            <person name="Pearson M."/>
            <person name="Poon T.W."/>
            <person name="Priest M."/>
            <person name="Roberts A."/>
            <person name="Saif S."/>
            <person name="Shea T."/>
            <person name="Sisk P."/>
            <person name="Sykes S."/>
            <person name="Wortman J."/>
            <person name="Nusbaum C."/>
            <person name="Birren B."/>
        </authorList>
    </citation>
    <scope>NUCLEOTIDE SEQUENCE [LARGE SCALE GENOMIC DNA]</scope>
    <source>
        <strain evidence="3 4">P1976</strain>
    </source>
</reference>
<keyword evidence="1" id="KW-0472">Membrane</keyword>
<dbReference type="OrthoDB" id="3388at2759"/>
<feature type="domain" description="Phosphotyrosine protein phosphatase I" evidence="2">
    <location>
        <begin position="21"/>
        <end position="190"/>
    </location>
</feature>
<feature type="transmembrane region" description="Helical" evidence="1">
    <location>
        <begin position="15"/>
        <end position="32"/>
    </location>
</feature>
<dbReference type="PANTHER" id="PTHR47439:SF1">
    <property type="entry name" value="ACID PHOSPHATASE"/>
    <property type="match status" value="1"/>
</dbReference>
<name>A0A080Z980_PHYNI</name>
<keyword evidence="1" id="KW-0812">Transmembrane</keyword>
<dbReference type="PANTHER" id="PTHR47439">
    <property type="entry name" value="LOW MOLECULAR WEIGHT PHOSPHOTYROSINE PROTEIN PHOSPHATASE-RELATED"/>
    <property type="match status" value="1"/>
</dbReference>
<dbReference type="AlphaFoldDB" id="A0A080Z980"/>
<proteinExistence type="predicted"/>
<dbReference type="SMART" id="SM00226">
    <property type="entry name" value="LMWPc"/>
    <property type="match status" value="1"/>
</dbReference>